<dbReference type="SMART" id="SM00854">
    <property type="entry name" value="PGA_cap"/>
    <property type="match status" value="1"/>
</dbReference>
<evidence type="ECO:0000256" key="1">
    <source>
        <dbReference type="ARBA" id="ARBA00005662"/>
    </source>
</evidence>
<dbReference type="Pfam" id="PF09587">
    <property type="entry name" value="PGA_cap"/>
    <property type="match status" value="1"/>
</dbReference>
<gene>
    <name evidence="3" type="ORF">JOC86_000435</name>
</gene>
<dbReference type="EMBL" id="JAFBDZ010000001">
    <property type="protein sequence ID" value="MBM7583898.1"/>
    <property type="molecule type" value="Genomic_DNA"/>
</dbReference>
<comment type="similarity">
    <text evidence="1">Belongs to the CapA family.</text>
</comment>
<evidence type="ECO:0000313" key="4">
    <source>
        <dbReference type="Proteomes" id="UP001646157"/>
    </source>
</evidence>
<sequence>MKKKFLGSSLSILLVIVAGFLVFLQYNEWNSVQGSTKPISTGTHVNNDVELKAKEYSTDAVIAGIGDILLHNTVYEDAASKNGYQFVNMFNEVRQLLEEPDFLIANQESIPGGEELGLSSYPLFNSPHEIVSSLQEVGVDAVTTANNHSLDQGEEGVLSAIKYYEQINMPYTGAFKSKKDQQNIRTFNVNGISFALLSYTYGTNGIPVPQGKEYLVNLLEVDQMVADIKKAKELPVDMVVMGLHWGNEYERYPTKNQKSIAKQLTEAGADLIFGHHPHVLQPIEKYQTSDGREAVVIYSLGNFLSGQKDDFKDIGGIASVTVQKKIDSEGVKISFPSIDFHPTYVSESGYQNYKIYPLENAHQQGLVTYSKAEMVSHMKAPLQ</sequence>
<dbReference type="SUPFAM" id="SSF56300">
    <property type="entry name" value="Metallo-dependent phosphatases"/>
    <property type="match status" value="1"/>
</dbReference>
<dbReference type="InterPro" id="IPR052169">
    <property type="entry name" value="CW_Biosynth-Accessory"/>
</dbReference>
<dbReference type="PANTHER" id="PTHR33393:SF12">
    <property type="entry name" value="CAPSULE BIOSYNTHESIS PROTEIN CAPA"/>
    <property type="match status" value="1"/>
</dbReference>
<comment type="caution">
    <text evidence="3">The sequence shown here is derived from an EMBL/GenBank/DDBJ whole genome shotgun (WGS) entry which is preliminary data.</text>
</comment>
<name>A0ABS2N7U8_9BACI</name>
<evidence type="ECO:0000259" key="2">
    <source>
        <dbReference type="SMART" id="SM00854"/>
    </source>
</evidence>
<dbReference type="PANTHER" id="PTHR33393">
    <property type="entry name" value="POLYGLUTAMINE SYNTHESIS ACCESSORY PROTEIN RV0574C-RELATED"/>
    <property type="match status" value="1"/>
</dbReference>
<dbReference type="Proteomes" id="UP001646157">
    <property type="component" value="Unassembled WGS sequence"/>
</dbReference>
<proteinExistence type="inferred from homology"/>
<dbReference type="CDD" id="cd07381">
    <property type="entry name" value="MPP_CapA"/>
    <property type="match status" value="1"/>
</dbReference>
<reference evidence="3 4" key="1">
    <citation type="submission" date="2021-01" db="EMBL/GenBank/DDBJ databases">
        <title>Genomic Encyclopedia of Type Strains, Phase IV (KMG-IV): sequencing the most valuable type-strain genomes for metagenomic binning, comparative biology and taxonomic classification.</title>
        <authorList>
            <person name="Goeker M."/>
        </authorList>
    </citation>
    <scope>NUCLEOTIDE SEQUENCE [LARGE SCALE GENOMIC DNA]</scope>
    <source>
        <strain evidence="3 4">DSM 24834</strain>
    </source>
</reference>
<protein>
    <submittedName>
        <fullName evidence="3">Poly-gamma-glutamate synthesis protein (Capsule biosynthesis protein)</fullName>
    </submittedName>
</protein>
<dbReference type="Gene3D" id="3.60.21.10">
    <property type="match status" value="1"/>
</dbReference>
<dbReference type="InterPro" id="IPR029052">
    <property type="entry name" value="Metallo-depent_PP-like"/>
</dbReference>
<dbReference type="InterPro" id="IPR019079">
    <property type="entry name" value="Capsule_synth_CapA"/>
</dbReference>
<keyword evidence="4" id="KW-1185">Reference proteome</keyword>
<evidence type="ECO:0000313" key="3">
    <source>
        <dbReference type="EMBL" id="MBM7583898.1"/>
    </source>
</evidence>
<accession>A0ABS2N7U8</accession>
<organism evidence="3 4">
    <name type="scientific">Rossellomorea pakistanensis</name>
    <dbReference type="NCBI Taxonomy" id="992288"/>
    <lineage>
        <taxon>Bacteria</taxon>
        <taxon>Bacillati</taxon>
        <taxon>Bacillota</taxon>
        <taxon>Bacilli</taxon>
        <taxon>Bacillales</taxon>
        <taxon>Bacillaceae</taxon>
        <taxon>Rossellomorea</taxon>
    </lineage>
</organism>
<feature type="domain" description="Capsule synthesis protein CapA" evidence="2">
    <location>
        <begin position="61"/>
        <end position="307"/>
    </location>
</feature>